<dbReference type="RefSeq" id="WP_346052306.1">
    <property type="nucleotide sequence ID" value="NZ_JAYGII010000023.1"/>
</dbReference>
<evidence type="ECO:0000256" key="1">
    <source>
        <dbReference type="SAM" id="MobiDB-lite"/>
    </source>
</evidence>
<feature type="compositionally biased region" description="Basic and acidic residues" evidence="1">
    <location>
        <begin position="609"/>
        <end position="623"/>
    </location>
</feature>
<reference evidence="2 3" key="1">
    <citation type="submission" date="2023-12" db="EMBL/GenBank/DDBJ databases">
        <title>Whole-genome sequencing of halo(alkali)philic microorganisms from hypersaline lakes.</title>
        <authorList>
            <person name="Sorokin D.Y."/>
            <person name="Merkel A.Y."/>
            <person name="Messina E."/>
            <person name="Yakimov M."/>
        </authorList>
    </citation>
    <scope>NUCLEOTIDE SEQUENCE [LARGE SCALE GENOMIC DNA]</scope>
    <source>
        <strain evidence="2 3">AB-CW1</strain>
    </source>
</reference>
<evidence type="ECO:0000313" key="3">
    <source>
        <dbReference type="Proteomes" id="UP001302316"/>
    </source>
</evidence>
<dbReference type="SUPFAM" id="SSF50998">
    <property type="entry name" value="Quinoprotein alcohol dehydrogenase-like"/>
    <property type="match status" value="2"/>
</dbReference>
<accession>A0AAP6MKD8</accession>
<feature type="region of interest" description="Disordered" evidence="1">
    <location>
        <begin position="597"/>
        <end position="623"/>
    </location>
</feature>
<organism evidence="2 3">
    <name type="scientific">Natronospira elongata</name>
    <dbReference type="NCBI Taxonomy" id="3110268"/>
    <lineage>
        <taxon>Bacteria</taxon>
        <taxon>Pseudomonadati</taxon>
        <taxon>Pseudomonadota</taxon>
        <taxon>Gammaproteobacteria</taxon>
        <taxon>Natronospirales</taxon>
        <taxon>Natronospiraceae</taxon>
        <taxon>Natronospira</taxon>
    </lineage>
</organism>
<dbReference type="PANTHER" id="PTHR31778:SF2">
    <property type="entry name" value="BUD SITE SELECTION PROTEIN RAX2"/>
    <property type="match status" value="1"/>
</dbReference>
<name>A0AAP6MKD8_9GAMM</name>
<proteinExistence type="predicted"/>
<gene>
    <name evidence="2" type="ORF">VCB98_10270</name>
</gene>
<keyword evidence="3" id="KW-1185">Reference proteome</keyword>
<dbReference type="InterPro" id="IPR011047">
    <property type="entry name" value="Quinoprotein_ADH-like_sf"/>
</dbReference>
<dbReference type="Proteomes" id="UP001302316">
    <property type="component" value="Unassembled WGS sequence"/>
</dbReference>
<sequence>MSNHHLIFRETSQSRSLIRAAALGGLLPAILLAGCLADGMDADDEDADGLPGGPEEDSYLVGGVVEDMSGAGLLLTLNDQETLTLDAPGSFQFDSEIEEGESYSVTVTSAPDGEACQVDNGSGMIADQDIDDVLVSCEDFTVIGLSGQPGTVTVHQIGPGEADLLYSSDPDCDWHNLGQCADSGVIQDATAGDGDEMALELEALGVEAGTVMHFALQTDTSISAPGSGVLSAGKPISFDGNVWIEALETGEERLYVGGNFQWIGLQQSAALLVPGVDSGTSGLAINAGQDLDGIVRRAIPDGEGGWYLAGIFRAPDSDDLHMLQRLDASGRLDPDFQVTTEDSGGPVSIPANAPAPAGMPDGDLVNMGAYDAELHDGTLYLGGPFEIANGEPRAQLAAVNAETGELLSDNPGEALSPLIVSALHIHEDKLFVGGGFAHPDGFKGGLKAIDLNSGDELPDWNLTSENTGLIHHLLSDNNRLYAGGMFDEIDGVSRQNIAAIELESANVLSEADWATAVSGQVRAMANHHGRLYIGGTFHAVNGEQRMSAASVAIGDGTLDGNWDPGLYGDSIDPPTVRAIAAHDDHIYLGGHFHRLGHDGGPGPLSSTDEGNKTQGDDNGHDRHNIAVVDRVDAEPHEWRADVAGEVLDSGLVNVPVEAIGLDGDRVLLGGTLTALATDKRENLAAYDLDTGVLDPDWRPSTNGAVHELLLDGDRLFMGGPFSEVNGEDHNGMAALQASDGELVDGWQADVSGSGRPVRDMFVHEGSLYFSGRFRAVNSVDREGAAAVSVQDGSLQSWDPQISDHNNTAVAMTYHNDRIFLAGEFNEVGGQTRNNIVAVEPGGDGDVVTGWDAGDGPVASSFSQEQRLAAADGVVYVAGNIEQADGEDRDHFAAFNADNGDLEDWAPESSRRFIWALAVDGDRILAGARRITALDGRSLAAIDGDGGLDSEWTPEPDDSVSVIHVNEGRVYVGGMFSRINGESAVGFGVLDRESGELIW</sequence>
<dbReference type="AlphaFoldDB" id="A0AAP6MKD8"/>
<evidence type="ECO:0000313" key="2">
    <source>
        <dbReference type="EMBL" id="MEA5446204.1"/>
    </source>
</evidence>
<comment type="caution">
    <text evidence="2">The sequence shown here is derived from an EMBL/GenBank/DDBJ whole genome shotgun (WGS) entry which is preliminary data.</text>
</comment>
<dbReference type="EMBL" id="JAYGII010000023">
    <property type="protein sequence ID" value="MEA5446204.1"/>
    <property type="molecule type" value="Genomic_DNA"/>
</dbReference>
<protein>
    <submittedName>
        <fullName evidence="2">Uncharacterized protein</fullName>
    </submittedName>
</protein>
<dbReference type="PANTHER" id="PTHR31778">
    <property type="entry name" value="BUD SITE SELECTION PROTEIN RAX2"/>
    <property type="match status" value="1"/>
</dbReference>
<dbReference type="GO" id="GO:1902929">
    <property type="term" value="C:plasma membrane of growing cell tip"/>
    <property type="evidence" value="ECO:0007669"/>
    <property type="project" value="TreeGrafter"/>
</dbReference>